<gene>
    <name evidence="4" type="ORF">OsI_31261</name>
</gene>
<evidence type="ECO:0000259" key="3">
    <source>
        <dbReference type="Pfam" id="PF17408"/>
    </source>
</evidence>
<dbReference type="OMA" id="AFFHPRI"/>
<feature type="domain" description="Malonyl-CoA decarboxylase N-terminal" evidence="3">
    <location>
        <begin position="34"/>
        <end position="97"/>
    </location>
</feature>
<dbReference type="HOGENOM" id="CLU_023433_3_0_1"/>
<dbReference type="GO" id="GO:0006633">
    <property type="term" value="P:fatty acid biosynthetic process"/>
    <property type="evidence" value="ECO:0007669"/>
    <property type="project" value="InterPro"/>
</dbReference>
<feature type="compositionally biased region" description="Low complexity" evidence="1">
    <location>
        <begin position="1"/>
        <end position="11"/>
    </location>
</feature>
<dbReference type="Pfam" id="PF17408">
    <property type="entry name" value="MCD_N"/>
    <property type="match status" value="1"/>
</dbReference>
<evidence type="ECO:0000256" key="1">
    <source>
        <dbReference type="SAM" id="MobiDB-lite"/>
    </source>
</evidence>
<evidence type="ECO:0000313" key="4">
    <source>
        <dbReference type="EMBL" id="EEC84530.1"/>
    </source>
</evidence>
<evidence type="ECO:0000313" key="5">
    <source>
        <dbReference type="Proteomes" id="UP000007015"/>
    </source>
</evidence>
<dbReference type="Gene3D" id="3.40.630.150">
    <property type="entry name" value="Malonyl-CoA decarboxylase, catalytic domain"/>
    <property type="match status" value="2"/>
</dbReference>
<dbReference type="GO" id="GO:0050080">
    <property type="term" value="F:malonyl-CoA decarboxylase activity"/>
    <property type="evidence" value="ECO:0007669"/>
    <property type="project" value="InterPro"/>
</dbReference>
<dbReference type="InterPro" id="IPR007956">
    <property type="entry name" value="Malonyl_CoA_deC_C"/>
</dbReference>
<proteinExistence type="predicted"/>
<keyword evidence="5" id="KW-1185">Reference proteome</keyword>
<organism evidence="4 5">
    <name type="scientific">Oryza sativa subsp. indica</name>
    <name type="common">Rice</name>
    <dbReference type="NCBI Taxonomy" id="39946"/>
    <lineage>
        <taxon>Eukaryota</taxon>
        <taxon>Viridiplantae</taxon>
        <taxon>Streptophyta</taxon>
        <taxon>Embryophyta</taxon>
        <taxon>Tracheophyta</taxon>
        <taxon>Spermatophyta</taxon>
        <taxon>Magnoliopsida</taxon>
        <taxon>Liliopsida</taxon>
        <taxon>Poales</taxon>
        <taxon>Poaceae</taxon>
        <taxon>BOP clade</taxon>
        <taxon>Oryzoideae</taxon>
        <taxon>Oryzeae</taxon>
        <taxon>Oryzinae</taxon>
        <taxon>Oryza</taxon>
        <taxon>Oryza sativa</taxon>
    </lineage>
</organism>
<dbReference type="Proteomes" id="UP000007015">
    <property type="component" value="Chromosome 9"/>
</dbReference>
<feature type="domain" description="Malonyl-CoA decarboxylase C-terminal" evidence="2">
    <location>
        <begin position="102"/>
        <end position="166"/>
    </location>
</feature>
<dbReference type="InterPro" id="IPR035372">
    <property type="entry name" value="MCD_N"/>
</dbReference>
<dbReference type="PANTHER" id="PTHR28641">
    <property type="match status" value="1"/>
</dbReference>
<dbReference type="EMBL" id="CM000134">
    <property type="protein sequence ID" value="EEC84530.1"/>
    <property type="molecule type" value="Genomic_DNA"/>
</dbReference>
<feature type="domain" description="Malonyl-CoA decarboxylase C-terminal" evidence="2">
    <location>
        <begin position="316"/>
        <end position="344"/>
    </location>
</feature>
<dbReference type="InterPro" id="IPR038917">
    <property type="entry name" value="Malonyl_CoA_deC"/>
</dbReference>
<dbReference type="STRING" id="39946.B8BF39"/>
<dbReference type="GO" id="GO:0005759">
    <property type="term" value="C:mitochondrial matrix"/>
    <property type="evidence" value="ECO:0007669"/>
    <property type="project" value="TreeGrafter"/>
</dbReference>
<reference evidence="4 5" key="1">
    <citation type="journal article" date="2005" name="PLoS Biol.">
        <title>The genomes of Oryza sativa: a history of duplications.</title>
        <authorList>
            <person name="Yu J."/>
            <person name="Wang J."/>
            <person name="Lin W."/>
            <person name="Li S."/>
            <person name="Li H."/>
            <person name="Zhou J."/>
            <person name="Ni P."/>
            <person name="Dong W."/>
            <person name="Hu S."/>
            <person name="Zeng C."/>
            <person name="Zhang J."/>
            <person name="Zhang Y."/>
            <person name="Li R."/>
            <person name="Xu Z."/>
            <person name="Li S."/>
            <person name="Li X."/>
            <person name="Zheng H."/>
            <person name="Cong L."/>
            <person name="Lin L."/>
            <person name="Yin J."/>
            <person name="Geng J."/>
            <person name="Li G."/>
            <person name="Shi J."/>
            <person name="Liu J."/>
            <person name="Lv H."/>
            <person name="Li J."/>
            <person name="Wang J."/>
            <person name="Deng Y."/>
            <person name="Ran L."/>
            <person name="Shi X."/>
            <person name="Wang X."/>
            <person name="Wu Q."/>
            <person name="Li C."/>
            <person name="Ren X."/>
            <person name="Wang J."/>
            <person name="Wang X."/>
            <person name="Li D."/>
            <person name="Liu D."/>
            <person name="Zhang X."/>
            <person name="Ji Z."/>
            <person name="Zhao W."/>
            <person name="Sun Y."/>
            <person name="Zhang Z."/>
            <person name="Bao J."/>
            <person name="Han Y."/>
            <person name="Dong L."/>
            <person name="Ji J."/>
            <person name="Chen P."/>
            <person name="Wu S."/>
            <person name="Liu J."/>
            <person name="Xiao Y."/>
            <person name="Bu D."/>
            <person name="Tan J."/>
            <person name="Yang L."/>
            <person name="Ye C."/>
            <person name="Zhang J."/>
            <person name="Xu J."/>
            <person name="Zhou Y."/>
            <person name="Yu Y."/>
            <person name="Zhang B."/>
            <person name="Zhuang S."/>
            <person name="Wei H."/>
            <person name="Liu B."/>
            <person name="Lei M."/>
            <person name="Yu H."/>
            <person name="Li Y."/>
            <person name="Xu H."/>
            <person name="Wei S."/>
            <person name="He X."/>
            <person name="Fang L."/>
            <person name="Zhang Z."/>
            <person name="Zhang Y."/>
            <person name="Huang X."/>
            <person name="Su Z."/>
            <person name="Tong W."/>
            <person name="Li J."/>
            <person name="Tong Z."/>
            <person name="Li S."/>
            <person name="Ye J."/>
            <person name="Wang L."/>
            <person name="Fang L."/>
            <person name="Lei T."/>
            <person name="Chen C."/>
            <person name="Chen H."/>
            <person name="Xu Z."/>
            <person name="Li H."/>
            <person name="Huang H."/>
            <person name="Zhang F."/>
            <person name="Xu H."/>
            <person name="Li N."/>
            <person name="Zhao C."/>
            <person name="Li S."/>
            <person name="Dong L."/>
            <person name="Huang Y."/>
            <person name="Li L."/>
            <person name="Xi Y."/>
            <person name="Qi Q."/>
            <person name="Li W."/>
            <person name="Zhang B."/>
            <person name="Hu W."/>
            <person name="Zhang Y."/>
            <person name="Tian X."/>
            <person name="Jiao Y."/>
            <person name="Liang X."/>
            <person name="Jin J."/>
            <person name="Gao L."/>
            <person name="Zheng W."/>
            <person name="Hao B."/>
            <person name="Liu S."/>
            <person name="Wang W."/>
            <person name="Yuan L."/>
            <person name="Cao M."/>
            <person name="McDermott J."/>
            <person name="Samudrala R."/>
            <person name="Wang J."/>
            <person name="Wong G.K."/>
            <person name="Yang H."/>
        </authorList>
    </citation>
    <scope>NUCLEOTIDE SEQUENCE [LARGE SCALE GENOMIC DNA]</scope>
    <source>
        <strain evidence="5">cv. 93-11</strain>
    </source>
</reference>
<dbReference type="Gramene" id="BGIOSGA029813-TA">
    <property type="protein sequence ID" value="BGIOSGA029813-PA"/>
    <property type="gene ID" value="BGIOSGA029813"/>
</dbReference>
<name>B8BF39_ORYSI</name>
<dbReference type="AlphaFoldDB" id="B8BF39"/>
<accession>B8BF39</accession>
<dbReference type="GO" id="GO:0006085">
    <property type="term" value="P:acetyl-CoA biosynthetic process"/>
    <property type="evidence" value="ECO:0007669"/>
    <property type="project" value="TreeGrafter"/>
</dbReference>
<feature type="domain" description="Malonyl-CoA decarboxylase C-terminal" evidence="2">
    <location>
        <begin position="185"/>
        <end position="288"/>
    </location>
</feature>
<sequence>MRQYLSAAAAGGEEEEEEHPEAGGGGGSASAMYRMERGLREALRPKYAGFLEAMNAQPGGLKLLAVIRADLLALLGEENLPALRALDGYLKEKLVTWLSPAALTLHQITWDDPASLLEKIVAYEVCDQLTCFDLAAVHPIRNLIDLKRRLGVGRRCFGYFHPAISRLLIMASCPCGLLLIIGDGEPLIFIEVALLKDTAASIQEVLWDDPPTPESEARCALFYSISSTQPGLSGINLGKFLLKRVIEMLRRDMPSVQIFATLSPIPGFMQWLLAKLASQIKLAEAESQDGSLLEGTSSTFRESILFPEEERMIHDAMIERINWMADQSEKGIQQSGGIMVNYMYRLENIEEYALSYLGTGLAHTSSNLLQYIEMFCNSQRIHELKNTFGNEVFHPAKDYKDIIGYG</sequence>
<dbReference type="PANTHER" id="PTHR28641:SF1">
    <property type="entry name" value="MALONYL-COA DECARBOXYLASE, MITOCHONDRIAL"/>
    <property type="match status" value="1"/>
</dbReference>
<protein>
    <submittedName>
        <fullName evidence="4">Uncharacterized protein</fullName>
    </submittedName>
</protein>
<feature type="region of interest" description="Disordered" evidence="1">
    <location>
        <begin position="1"/>
        <end position="30"/>
    </location>
</feature>
<dbReference type="Gene3D" id="1.20.140.90">
    <property type="entry name" value="Malonyl-CoA decarboxylase, oligemerization domain"/>
    <property type="match status" value="1"/>
</dbReference>
<dbReference type="InterPro" id="IPR038351">
    <property type="entry name" value="MCD_N_sf"/>
</dbReference>
<evidence type="ECO:0000259" key="2">
    <source>
        <dbReference type="Pfam" id="PF05292"/>
    </source>
</evidence>
<dbReference type="GO" id="GO:2001294">
    <property type="term" value="P:malonyl-CoA catabolic process"/>
    <property type="evidence" value="ECO:0007669"/>
    <property type="project" value="TreeGrafter"/>
</dbReference>
<dbReference type="GO" id="GO:0005782">
    <property type="term" value="C:peroxisomal matrix"/>
    <property type="evidence" value="ECO:0007669"/>
    <property type="project" value="TreeGrafter"/>
</dbReference>
<dbReference type="Pfam" id="PF05292">
    <property type="entry name" value="MCD"/>
    <property type="match status" value="3"/>
</dbReference>
<dbReference type="InterPro" id="IPR042303">
    <property type="entry name" value="Malonyl_CoA_deC_C_sf"/>
</dbReference>